<dbReference type="EMBL" id="BJWF01000012">
    <property type="protein sequence ID" value="GEL91947.1"/>
    <property type="molecule type" value="Genomic_DNA"/>
</dbReference>
<comment type="caution">
    <text evidence="1">The sequence shown here is derived from an EMBL/GenBank/DDBJ whole genome shotgun (WGS) entry which is preliminary data.</text>
</comment>
<dbReference type="RefSeq" id="WP_010750070.1">
    <property type="nucleotide sequence ID" value="NZ_BJWF01000012.1"/>
</dbReference>
<reference evidence="1 2" key="1">
    <citation type="submission" date="2019-07" db="EMBL/GenBank/DDBJ databases">
        <title>Whole genome shotgun sequence of Enterococcus villorum NBRC 100699.</title>
        <authorList>
            <person name="Hosoyama A."/>
            <person name="Uohara A."/>
            <person name="Ohji S."/>
            <person name="Ichikawa N."/>
        </authorList>
    </citation>
    <scope>NUCLEOTIDE SEQUENCE [LARGE SCALE GENOMIC DNA]</scope>
    <source>
        <strain evidence="1 2">NBRC 100699</strain>
    </source>
</reference>
<sequence>MDKIFLQELFRYLKIYQKTFFYFQDIELIYEKIYHKEMTNYFKLVCTEELLEDTHFYRTYINKDNRINTVFKVIQMN</sequence>
<organism evidence="1 2">
    <name type="scientific">Enterococcus villorum</name>
    <dbReference type="NCBI Taxonomy" id="112904"/>
    <lineage>
        <taxon>Bacteria</taxon>
        <taxon>Bacillati</taxon>
        <taxon>Bacillota</taxon>
        <taxon>Bacilli</taxon>
        <taxon>Lactobacillales</taxon>
        <taxon>Enterococcaceae</taxon>
        <taxon>Enterococcus</taxon>
    </lineage>
</organism>
<dbReference type="AlphaFoldDB" id="A0A511J1R4"/>
<evidence type="ECO:0000313" key="2">
    <source>
        <dbReference type="Proteomes" id="UP000321830"/>
    </source>
</evidence>
<gene>
    <name evidence="1" type="ORF">EVI01_12840</name>
</gene>
<name>A0A511J1R4_9ENTE</name>
<dbReference type="Proteomes" id="UP000321830">
    <property type="component" value="Unassembled WGS sequence"/>
</dbReference>
<evidence type="ECO:0000313" key="1">
    <source>
        <dbReference type="EMBL" id="GEL91947.1"/>
    </source>
</evidence>
<accession>A0A511J1R4</accession>
<proteinExistence type="predicted"/>
<protein>
    <submittedName>
        <fullName evidence="1">Uncharacterized protein</fullName>
    </submittedName>
</protein>